<dbReference type="Gene3D" id="2.160.10.10">
    <property type="entry name" value="Hexapeptide repeat proteins"/>
    <property type="match status" value="1"/>
</dbReference>
<protein>
    <recommendedName>
        <fullName evidence="6">Translation initiation factor eIF2B subunit gamma</fullName>
    </recommendedName>
    <alternativeName>
        <fullName evidence="7">eIF2B GDP-GTP exchange factor subunit gamma</fullName>
    </alternativeName>
</protein>
<dbReference type="EMBL" id="NHYE01005368">
    <property type="protein sequence ID" value="PPQ74037.1"/>
    <property type="molecule type" value="Genomic_DNA"/>
</dbReference>
<keyword evidence="5" id="KW-0648">Protein biosynthesis</keyword>
<gene>
    <name evidence="12" type="ORF">CVT26_006940</name>
</gene>
<dbReference type="OrthoDB" id="1733332at2759"/>
<dbReference type="GO" id="GO:0002183">
    <property type="term" value="P:cytoplasmic translational initiation"/>
    <property type="evidence" value="ECO:0007669"/>
    <property type="project" value="TreeGrafter"/>
</dbReference>
<comment type="caution">
    <text evidence="12">The sequence shown here is derived from an EMBL/GenBank/DDBJ whole genome shotgun (WGS) entry which is preliminary data.</text>
</comment>
<evidence type="ECO:0000256" key="8">
    <source>
        <dbReference type="ARBA" id="ARBA00045373"/>
    </source>
</evidence>
<dbReference type="GO" id="GO:0003743">
    <property type="term" value="F:translation initiation factor activity"/>
    <property type="evidence" value="ECO:0007669"/>
    <property type="project" value="UniProtKB-KW"/>
</dbReference>
<dbReference type="CDD" id="cd04652">
    <property type="entry name" value="LbH_eIF2B_gamma_C"/>
    <property type="match status" value="1"/>
</dbReference>
<organism evidence="12 13">
    <name type="scientific">Gymnopilus dilepis</name>
    <dbReference type="NCBI Taxonomy" id="231916"/>
    <lineage>
        <taxon>Eukaryota</taxon>
        <taxon>Fungi</taxon>
        <taxon>Dikarya</taxon>
        <taxon>Basidiomycota</taxon>
        <taxon>Agaricomycotina</taxon>
        <taxon>Agaricomycetes</taxon>
        <taxon>Agaricomycetidae</taxon>
        <taxon>Agaricales</taxon>
        <taxon>Agaricineae</taxon>
        <taxon>Hymenogastraceae</taxon>
        <taxon>Gymnopilus</taxon>
    </lineage>
</organism>
<evidence type="ECO:0000256" key="7">
    <source>
        <dbReference type="ARBA" id="ARBA00044229"/>
    </source>
</evidence>
<dbReference type="InterPro" id="IPR056764">
    <property type="entry name" value="LbH_EIF2B3/5"/>
</dbReference>
<dbReference type="FunCoup" id="A0A409W6A2">
    <property type="interactions" value="319"/>
</dbReference>
<dbReference type="STRING" id="231916.A0A409W6A2"/>
<comment type="subcellular location">
    <subcellularLocation>
        <location evidence="1">Cytoplasm</location>
        <location evidence="1">Cytosol</location>
    </subcellularLocation>
</comment>
<dbReference type="InterPro" id="IPR029044">
    <property type="entry name" value="Nucleotide-diphossugar_trans"/>
</dbReference>
<name>A0A409W6A2_9AGAR</name>
<dbReference type="PANTHER" id="PTHR45989:SF1">
    <property type="entry name" value="TRANSLATION INITIATION FACTOR EIF-2B SUBUNIT GAMMA"/>
    <property type="match status" value="1"/>
</dbReference>
<dbReference type="InterPro" id="IPR051960">
    <property type="entry name" value="eIF2B_gamma"/>
</dbReference>
<dbReference type="Gene3D" id="3.90.550.10">
    <property type="entry name" value="Spore Coat Polysaccharide Biosynthesis Protein SpsA, Chain A"/>
    <property type="match status" value="1"/>
</dbReference>
<dbReference type="GO" id="GO:0005851">
    <property type="term" value="C:eukaryotic translation initiation factor 2B complex"/>
    <property type="evidence" value="ECO:0007669"/>
    <property type="project" value="TreeGrafter"/>
</dbReference>
<evidence type="ECO:0000256" key="9">
    <source>
        <dbReference type="ARBA" id="ARBA00046432"/>
    </source>
</evidence>
<evidence type="ECO:0000256" key="1">
    <source>
        <dbReference type="ARBA" id="ARBA00004514"/>
    </source>
</evidence>
<sequence length="496" mass="55512">MDLDNVKPDLVTREFLAVVLAGFGNELLPLTSDYGDEPCPKALLPVANKPLLEYVLVWIEQSGIKDVLLICPSAHRPSIYHHIHSDVSSSSLRIDLQTYDESRNDNTGTCALLRHFSSRISEDFIVVPCDFIPPSNLPLSLLLDKFRIDALSEACLATACFFLSRRSEKSLHFEEWGSLPSIYPIIWEPLTGTLLHIDTSDDQDRNSDEVELKMTLLSAYPRVKLSSSLDDSHVYVCRRSVLDILQEKPHFSSFREEFLPWLCKIQYRKSKQVKYQTDLDPPNPPTSQVLSLSHSSHFVTTRAAANSDSQGVLSASGVLEMDHALSTIRKVGLVVYNREAEAPMRINTLHNFYEMNRRILSGTTYTLPTDPKDRSLIDQRAQISVDSLIGESTQIFERTTIKRSVVGRHCVIGKAVKITGSILLDHCIVEDGTKLDNCILGKSTRVGVKAELTRCITQAGYEVPPGEIVKGEKLEVSDWMASPDTSIKQAQDPFIN</sequence>
<evidence type="ECO:0000259" key="11">
    <source>
        <dbReference type="Pfam" id="PF25084"/>
    </source>
</evidence>
<evidence type="ECO:0000256" key="4">
    <source>
        <dbReference type="ARBA" id="ARBA00022540"/>
    </source>
</evidence>
<proteinExistence type="inferred from homology"/>
<dbReference type="PANTHER" id="PTHR45989">
    <property type="entry name" value="TRANSLATION INITIATION FACTOR EIF-2B SUBUNIT GAMMA"/>
    <property type="match status" value="1"/>
</dbReference>
<reference evidence="12 13" key="1">
    <citation type="journal article" date="2018" name="Evol. Lett.">
        <title>Horizontal gene cluster transfer increased hallucinogenic mushroom diversity.</title>
        <authorList>
            <person name="Reynolds H.T."/>
            <person name="Vijayakumar V."/>
            <person name="Gluck-Thaler E."/>
            <person name="Korotkin H.B."/>
            <person name="Matheny P.B."/>
            <person name="Slot J.C."/>
        </authorList>
    </citation>
    <scope>NUCLEOTIDE SEQUENCE [LARGE SCALE GENOMIC DNA]</scope>
    <source>
        <strain evidence="12 13">SRW20</strain>
    </source>
</reference>
<keyword evidence="4" id="KW-0396">Initiation factor</keyword>
<evidence type="ECO:0000256" key="3">
    <source>
        <dbReference type="ARBA" id="ARBA00022490"/>
    </source>
</evidence>
<evidence type="ECO:0000256" key="5">
    <source>
        <dbReference type="ARBA" id="ARBA00022917"/>
    </source>
</evidence>
<accession>A0A409W6A2</accession>
<evidence type="ECO:0000313" key="12">
    <source>
        <dbReference type="EMBL" id="PPQ74037.1"/>
    </source>
</evidence>
<comment type="subunit">
    <text evidence="9">Component of the translation initiation factor 2B (eIF2B) complex which is a heterodecamer of two sets of five different subunits: alpha, beta, gamma, delta and epsilon. Subunits alpha, beta and delta comprise a regulatory subcomplex and subunits epsilon and gamma comprise a catalytic subcomplex. Within the complex, the hexameric regulatory complex resides at the center, with the two heterodimeric catalytic subcomplexes bound on opposite sides.</text>
</comment>
<dbReference type="GO" id="GO:0005829">
    <property type="term" value="C:cytosol"/>
    <property type="evidence" value="ECO:0007669"/>
    <property type="project" value="UniProtKB-SubCell"/>
</dbReference>
<evidence type="ECO:0000256" key="2">
    <source>
        <dbReference type="ARBA" id="ARBA00007878"/>
    </source>
</evidence>
<dbReference type="SUPFAM" id="SSF53448">
    <property type="entry name" value="Nucleotide-diphospho-sugar transferases"/>
    <property type="match status" value="1"/>
</dbReference>
<keyword evidence="13" id="KW-1185">Reference proteome</keyword>
<keyword evidence="3" id="KW-0963">Cytoplasm</keyword>
<evidence type="ECO:0000259" key="10">
    <source>
        <dbReference type="Pfam" id="PF00483"/>
    </source>
</evidence>
<dbReference type="AlphaFoldDB" id="A0A409W6A2"/>
<dbReference type="GO" id="GO:0005085">
    <property type="term" value="F:guanyl-nucleotide exchange factor activity"/>
    <property type="evidence" value="ECO:0007669"/>
    <property type="project" value="TreeGrafter"/>
</dbReference>
<evidence type="ECO:0000313" key="13">
    <source>
        <dbReference type="Proteomes" id="UP000284706"/>
    </source>
</evidence>
<comment type="function">
    <text evidence="8">Acts as a component of the translation initiation factor 2B (eIF2B) complex, which catalyzes the exchange of GDP for GTP on the eukaryotic initiation factor 2 (eIF2) complex gamma subunit. Its guanine nucleotide exchange factor activity is repressed when bound to eIF2 complex phosphorylated on the alpha subunit, thereby limiting the amount of methionyl-initiator methionine tRNA available to the ribosome and consequently global translation is repressed.</text>
</comment>
<feature type="domain" description="EIF2B subunit epsilon/gamma LbH" evidence="11">
    <location>
        <begin position="377"/>
        <end position="463"/>
    </location>
</feature>
<dbReference type="Pfam" id="PF00483">
    <property type="entry name" value="NTP_transferase"/>
    <property type="match status" value="1"/>
</dbReference>
<evidence type="ECO:0000256" key="6">
    <source>
        <dbReference type="ARBA" id="ARBA00044196"/>
    </source>
</evidence>
<dbReference type="InParanoid" id="A0A409W6A2"/>
<comment type="similarity">
    <text evidence="2">Belongs to the eIF-2B gamma/epsilon subunits family.</text>
</comment>
<dbReference type="Pfam" id="PF25084">
    <property type="entry name" value="LbH_EIF2B"/>
    <property type="match status" value="1"/>
</dbReference>
<dbReference type="InterPro" id="IPR005835">
    <property type="entry name" value="NTP_transferase_dom"/>
</dbReference>
<dbReference type="Proteomes" id="UP000284706">
    <property type="component" value="Unassembled WGS sequence"/>
</dbReference>
<feature type="domain" description="Nucleotidyl transferase" evidence="10">
    <location>
        <begin position="17"/>
        <end position="132"/>
    </location>
</feature>